<feature type="disulfide bond" evidence="2">
    <location>
        <begin position="223"/>
        <end position="272"/>
    </location>
</feature>
<reference evidence="5 6" key="1">
    <citation type="submission" date="2018-12" db="EMBL/GenBank/DDBJ databases">
        <title>Draft genome sequence of Embleya hyalina NBRC 13850T.</title>
        <authorList>
            <person name="Komaki H."/>
            <person name="Hosoyama A."/>
            <person name="Kimura A."/>
            <person name="Ichikawa N."/>
            <person name="Tamura T."/>
        </authorList>
    </citation>
    <scope>NUCLEOTIDE SEQUENCE [LARGE SCALE GENOMIC DNA]</scope>
    <source>
        <strain evidence="5 6">NBRC 13850</strain>
    </source>
</reference>
<dbReference type="Gene3D" id="3.40.50.1110">
    <property type="entry name" value="SGNH hydrolase"/>
    <property type="match status" value="1"/>
</dbReference>
<dbReference type="Pfam" id="PF13472">
    <property type="entry name" value="Lipase_GDSL_2"/>
    <property type="match status" value="1"/>
</dbReference>
<dbReference type="PANTHER" id="PTHR37981:SF1">
    <property type="entry name" value="SGNH HYDROLASE-TYPE ESTERASE DOMAIN-CONTAINING PROTEIN"/>
    <property type="match status" value="1"/>
</dbReference>
<sequence length="311" mass="32207">MSVLRSAMAGVCVLVTLAGVTSCSFMKDLGSKSDAGKPAEAVTSTPSRVPVTAKTSYVALGDSYAAGVKISPIVADAPAGCSRSQVNYAHLVAQRKGIVDFVDVTCSGATTVDMAAPQKVAGSPPPQLDALRSDTGLVTLGVGGNDFGFTEVLRTCGEKALSLSLTPCKDFYTADGRDELARRIEEIGPRIAGTLDAIKRRAPKARVLVVSYPSILPESGFGCPTQAPFAPGDLGYLRTLVPGINEVLAERAQAAGVEYVNLYTPSLGHDVCQSDDTKWVEGARPAAGAAPVHPNVRGHQSAAETILAHLG</sequence>
<accession>A0A401YQJ0</accession>
<feature type="signal peptide" evidence="3">
    <location>
        <begin position="1"/>
        <end position="18"/>
    </location>
</feature>
<evidence type="ECO:0000313" key="6">
    <source>
        <dbReference type="Proteomes" id="UP000286931"/>
    </source>
</evidence>
<organism evidence="5 6">
    <name type="scientific">Embleya hyalina</name>
    <dbReference type="NCBI Taxonomy" id="516124"/>
    <lineage>
        <taxon>Bacteria</taxon>
        <taxon>Bacillati</taxon>
        <taxon>Actinomycetota</taxon>
        <taxon>Actinomycetes</taxon>
        <taxon>Kitasatosporales</taxon>
        <taxon>Streptomycetaceae</taxon>
        <taxon>Embleya</taxon>
    </lineage>
</organism>
<dbReference type="InterPro" id="IPR013830">
    <property type="entry name" value="SGNH_hydro"/>
</dbReference>
<dbReference type="PROSITE" id="PS51257">
    <property type="entry name" value="PROKAR_LIPOPROTEIN"/>
    <property type="match status" value="1"/>
</dbReference>
<evidence type="ECO:0000256" key="2">
    <source>
        <dbReference type="PIRSR" id="PIRSR637460-2"/>
    </source>
</evidence>
<dbReference type="GO" id="GO:0019433">
    <property type="term" value="P:triglyceride catabolic process"/>
    <property type="evidence" value="ECO:0007669"/>
    <property type="project" value="TreeGrafter"/>
</dbReference>
<feature type="chain" id="PRO_5039224141" evidence="3">
    <location>
        <begin position="19"/>
        <end position="311"/>
    </location>
</feature>
<dbReference type="InterPro" id="IPR037460">
    <property type="entry name" value="SEST-like"/>
</dbReference>
<dbReference type="SUPFAM" id="SSF52266">
    <property type="entry name" value="SGNH hydrolase"/>
    <property type="match status" value="1"/>
</dbReference>
<keyword evidence="3" id="KW-0732">Signal</keyword>
<dbReference type="Proteomes" id="UP000286931">
    <property type="component" value="Unassembled WGS sequence"/>
</dbReference>
<feature type="active site" description="Nucleophile" evidence="1">
    <location>
        <position position="63"/>
    </location>
</feature>
<keyword evidence="6" id="KW-1185">Reference proteome</keyword>
<feature type="disulfide bond" evidence="2">
    <location>
        <begin position="81"/>
        <end position="106"/>
    </location>
</feature>
<dbReference type="GO" id="GO:0004806">
    <property type="term" value="F:triacylglycerol lipase activity"/>
    <property type="evidence" value="ECO:0007669"/>
    <property type="project" value="TreeGrafter"/>
</dbReference>
<evidence type="ECO:0000256" key="1">
    <source>
        <dbReference type="PIRSR" id="PIRSR637460-1"/>
    </source>
</evidence>
<dbReference type="AlphaFoldDB" id="A0A401YQJ0"/>
<comment type="caution">
    <text evidence="5">The sequence shown here is derived from an EMBL/GenBank/DDBJ whole genome shotgun (WGS) entry which is preliminary data.</text>
</comment>
<dbReference type="CDD" id="cd01823">
    <property type="entry name" value="SEST_like"/>
    <property type="match status" value="1"/>
</dbReference>
<dbReference type="RefSeq" id="WP_126638906.1">
    <property type="nucleotide sequence ID" value="NZ_BIFH01000022.1"/>
</dbReference>
<evidence type="ECO:0000259" key="4">
    <source>
        <dbReference type="Pfam" id="PF13472"/>
    </source>
</evidence>
<gene>
    <name evidence="5" type="ORF">EHYA_04566</name>
</gene>
<feature type="domain" description="SGNH hydrolase-type esterase" evidence="4">
    <location>
        <begin position="59"/>
        <end position="300"/>
    </location>
</feature>
<evidence type="ECO:0000256" key="3">
    <source>
        <dbReference type="SAM" id="SignalP"/>
    </source>
</evidence>
<dbReference type="PANTHER" id="PTHR37981">
    <property type="entry name" value="LIPASE 2"/>
    <property type="match status" value="1"/>
</dbReference>
<proteinExistence type="predicted"/>
<dbReference type="OrthoDB" id="5503950at2"/>
<feature type="active site" evidence="1">
    <location>
        <position position="293"/>
    </location>
</feature>
<dbReference type="InterPro" id="IPR036514">
    <property type="entry name" value="SGNH_hydro_sf"/>
</dbReference>
<evidence type="ECO:0000313" key="5">
    <source>
        <dbReference type="EMBL" id="GCD96879.1"/>
    </source>
</evidence>
<feature type="disulfide bond" evidence="2">
    <location>
        <begin position="156"/>
        <end position="168"/>
    </location>
</feature>
<keyword evidence="2" id="KW-1015">Disulfide bond</keyword>
<name>A0A401YQJ0_9ACTN</name>
<protein>
    <submittedName>
        <fullName evidence="5">Lipase</fullName>
    </submittedName>
</protein>
<dbReference type="EMBL" id="BIFH01000022">
    <property type="protein sequence ID" value="GCD96879.1"/>
    <property type="molecule type" value="Genomic_DNA"/>
</dbReference>